<evidence type="ECO:0000313" key="2">
    <source>
        <dbReference type="Proteomes" id="UP000036987"/>
    </source>
</evidence>
<dbReference type="PANTHER" id="PTHR32278:SF148">
    <property type="entry name" value="(WILD MALAYSIAN BANANA) HYPOTHETICAL PROTEIN"/>
    <property type="match status" value="1"/>
</dbReference>
<dbReference type="EMBL" id="LFYR01000958">
    <property type="protein sequence ID" value="KMZ66748.1"/>
    <property type="molecule type" value="Genomic_DNA"/>
</dbReference>
<organism evidence="1 2">
    <name type="scientific">Zostera marina</name>
    <name type="common">Eelgrass</name>
    <dbReference type="NCBI Taxonomy" id="29655"/>
    <lineage>
        <taxon>Eukaryota</taxon>
        <taxon>Viridiplantae</taxon>
        <taxon>Streptophyta</taxon>
        <taxon>Embryophyta</taxon>
        <taxon>Tracheophyta</taxon>
        <taxon>Spermatophyta</taxon>
        <taxon>Magnoliopsida</taxon>
        <taxon>Liliopsida</taxon>
        <taxon>Zosteraceae</taxon>
        <taxon>Zostera</taxon>
    </lineage>
</organism>
<keyword evidence="2" id="KW-1185">Reference proteome</keyword>
<dbReference type="OrthoDB" id="1918565at2759"/>
<dbReference type="Proteomes" id="UP000036987">
    <property type="component" value="Unassembled WGS sequence"/>
</dbReference>
<accession>A0A0K9PCG3</accession>
<gene>
    <name evidence="1" type="ORF">ZOSMA_28G01080</name>
</gene>
<evidence type="ECO:0000313" key="1">
    <source>
        <dbReference type="EMBL" id="KMZ66748.1"/>
    </source>
</evidence>
<dbReference type="Pfam" id="PF14299">
    <property type="entry name" value="PP2"/>
    <property type="match status" value="1"/>
</dbReference>
<comment type="caution">
    <text evidence="1">The sequence shown here is derived from an EMBL/GenBank/DDBJ whole genome shotgun (WGS) entry which is preliminary data.</text>
</comment>
<protein>
    <submittedName>
        <fullName evidence="1">Uncharacterized protein</fullName>
    </submittedName>
</protein>
<reference evidence="2" key="1">
    <citation type="journal article" date="2016" name="Nature">
        <title>The genome of the seagrass Zostera marina reveals angiosperm adaptation to the sea.</title>
        <authorList>
            <person name="Olsen J.L."/>
            <person name="Rouze P."/>
            <person name="Verhelst B."/>
            <person name="Lin Y.-C."/>
            <person name="Bayer T."/>
            <person name="Collen J."/>
            <person name="Dattolo E."/>
            <person name="De Paoli E."/>
            <person name="Dittami S."/>
            <person name="Maumus F."/>
            <person name="Michel G."/>
            <person name="Kersting A."/>
            <person name="Lauritano C."/>
            <person name="Lohaus R."/>
            <person name="Toepel M."/>
            <person name="Tonon T."/>
            <person name="Vanneste K."/>
            <person name="Amirebrahimi M."/>
            <person name="Brakel J."/>
            <person name="Bostroem C."/>
            <person name="Chovatia M."/>
            <person name="Grimwood J."/>
            <person name="Jenkins J.W."/>
            <person name="Jueterbock A."/>
            <person name="Mraz A."/>
            <person name="Stam W.T."/>
            <person name="Tice H."/>
            <person name="Bornberg-Bauer E."/>
            <person name="Green P.J."/>
            <person name="Pearson G.A."/>
            <person name="Procaccini G."/>
            <person name="Duarte C.M."/>
            <person name="Schmutz J."/>
            <person name="Reusch T.B.H."/>
            <person name="Van de Peer Y."/>
        </authorList>
    </citation>
    <scope>NUCLEOTIDE SEQUENCE [LARGE SCALE GENOMIC DNA]</scope>
    <source>
        <strain evidence="2">cv. Finnish</strain>
    </source>
</reference>
<name>A0A0K9PCG3_ZOSMR</name>
<dbReference type="AlphaFoldDB" id="A0A0K9PCG3"/>
<sequence>MVEKIESITLDKTTGKICYMISASELELDIQAHSFYYDVCVWDYPTVSESRFANVAQLSLPTLQTDDLSLHVVKELKAAKLSEDTGYNIYLVYRITRTCVNAAAENNSFIKNIAVAYVF</sequence>
<dbReference type="PANTHER" id="PTHR32278">
    <property type="entry name" value="F-BOX DOMAIN-CONTAINING PROTEIN"/>
    <property type="match status" value="1"/>
</dbReference>
<dbReference type="InterPro" id="IPR025886">
    <property type="entry name" value="PP2-like"/>
</dbReference>
<proteinExistence type="predicted"/>